<dbReference type="Gene3D" id="3.30.1950.10">
    <property type="entry name" value="wza like domain"/>
    <property type="match status" value="1"/>
</dbReference>
<dbReference type="Pfam" id="PF10531">
    <property type="entry name" value="SLBB"/>
    <property type="match status" value="1"/>
</dbReference>
<evidence type="ECO:0000313" key="4">
    <source>
        <dbReference type="EMBL" id="NGO39533.1"/>
    </source>
</evidence>
<dbReference type="Proteomes" id="UP000477311">
    <property type="component" value="Unassembled WGS sequence"/>
</dbReference>
<gene>
    <name evidence="4" type="ORF">G4L39_09010</name>
</gene>
<evidence type="ECO:0000313" key="5">
    <source>
        <dbReference type="Proteomes" id="UP000477311"/>
    </source>
</evidence>
<dbReference type="AlphaFoldDB" id="A0A6M1RPE9"/>
<feature type="domain" description="Polysaccharide export protein N-terminal" evidence="2">
    <location>
        <begin position="72"/>
        <end position="139"/>
    </location>
</feature>
<dbReference type="PANTHER" id="PTHR33619">
    <property type="entry name" value="POLYSACCHARIDE EXPORT PROTEIN GFCE-RELATED"/>
    <property type="match status" value="1"/>
</dbReference>
<reference evidence="4 5" key="1">
    <citation type="submission" date="2020-02" db="EMBL/GenBank/DDBJ databases">
        <title>Draft genome sequence of Limisphaera ngatamarikiensis NGM72.4T, a thermophilic Verrucomicrobia grouped in subdivision 3.</title>
        <authorList>
            <person name="Carere C.R."/>
            <person name="Steen J."/>
            <person name="Hugenholtz P."/>
            <person name="Stott M.B."/>
        </authorList>
    </citation>
    <scope>NUCLEOTIDE SEQUENCE [LARGE SCALE GENOMIC DNA]</scope>
    <source>
        <strain evidence="4 5">NGM72.4</strain>
    </source>
</reference>
<dbReference type="Gene3D" id="3.10.560.10">
    <property type="entry name" value="Outer membrane lipoprotein wza domain like"/>
    <property type="match status" value="1"/>
</dbReference>
<evidence type="ECO:0000259" key="3">
    <source>
        <dbReference type="Pfam" id="PF10531"/>
    </source>
</evidence>
<dbReference type="InterPro" id="IPR049712">
    <property type="entry name" value="Poly_export"/>
</dbReference>
<evidence type="ECO:0000256" key="1">
    <source>
        <dbReference type="ARBA" id="ARBA00022729"/>
    </source>
</evidence>
<accession>A0A6M1RPE9</accession>
<dbReference type="PANTHER" id="PTHR33619:SF3">
    <property type="entry name" value="POLYSACCHARIDE EXPORT PROTEIN GFCE-RELATED"/>
    <property type="match status" value="1"/>
</dbReference>
<dbReference type="Pfam" id="PF02563">
    <property type="entry name" value="Poly_export"/>
    <property type="match status" value="1"/>
</dbReference>
<dbReference type="EMBL" id="JAAKYA010000053">
    <property type="protein sequence ID" value="NGO39533.1"/>
    <property type="molecule type" value="Genomic_DNA"/>
</dbReference>
<evidence type="ECO:0000259" key="2">
    <source>
        <dbReference type="Pfam" id="PF02563"/>
    </source>
</evidence>
<keyword evidence="1" id="KW-0732">Signal</keyword>
<name>A0A6M1RPE9_9BACT</name>
<sequence length="224" mass="24644">MSHAAQRSKGWHVLFCGLVLTWFLSGCGTPESERAAFPEPAVVGGGGGAPVAQPPALSTNRTEVMGAVEKFRIGDTVTVNFSGVDSPPPPHEERIKEDGTITLPMIGSVIAAGKTAGELQKELQERYSRYYTRLTVTVKSLERFYYVGGEVRSPGRYPWLGELTVTQAIQSAGDFTDFARKTRVLLVRANGQTEVVDCRKAIERPELDPKVMPGDRIHVPRRFW</sequence>
<dbReference type="InterPro" id="IPR003715">
    <property type="entry name" value="Poly_export_N"/>
</dbReference>
<feature type="domain" description="Soluble ligand binding" evidence="3">
    <location>
        <begin position="145"/>
        <end position="196"/>
    </location>
</feature>
<keyword evidence="5" id="KW-1185">Reference proteome</keyword>
<proteinExistence type="predicted"/>
<dbReference type="RefSeq" id="WP_165107598.1">
    <property type="nucleotide sequence ID" value="NZ_JAAKYA010000053.1"/>
</dbReference>
<dbReference type="PROSITE" id="PS51257">
    <property type="entry name" value="PROKAR_LIPOPROTEIN"/>
    <property type="match status" value="1"/>
</dbReference>
<dbReference type="InterPro" id="IPR019554">
    <property type="entry name" value="Soluble_ligand-bd"/>
</dbReference>
<protein>
    <submittedName>
        <fullName evidence="4">Polysaccharide export protein</fullName>
    </submittedName>
</protein>
<comment type="caution">
    <text evidence="4">The sequence shown here is derived from an EMBL/GenBank/DDBJ whole genome shotgun (WGS) entry which is preliminary data.</text>
</comment>
<dbReference type="GO" id="GO:0015159">
    <property type="term" value="F:polysaccharide transmembrane transporter activity"/>
    <property type="evidence" value="ECO:0007669"/>
    <property type="project" value="InterPro"/>
</dbReference>
<organism evidence="4 5">
    <name type="scientific">Limisphaera ngatamarikiensis</name>
    <dbReference type="NCBI Taxonomy" id="1324935"/>
    <lineage>
        <taxon>Bacteria</taxon>
        <taxon>Pseudomonadati</taxon>
        <taxon>Verrucomicrobiota</taxon>
        <taxon>Verrucomicrobiia</taxon>
        <taxon>Limisphaerales</taxon>
        <taxon>Limisphaeraceae</taxon>
        <taxon>Limisphaera</taxon>
    </lineage>
</organism>